<evidence type="ECO:0000256" key="1">
    <source>
        <dbReference type="SAM" id="Coils"/>
    </source>
</evidence>
<feature type="region of interest" description="Disordered" evidence="2">
    <location>
        <begin position="278"/>
        <end position="338"/>
    </location>
</feature>
<comment type="caution">
    <text evidence="3">The sequence shown here is derived from an EMBL/GenBank/DDBJ whole genome shotgun (WGS) entry which is preliminary data.</text>
</comment>
<reference evidence="3 4" key="1">
    <citation type="submission" date="2017-06" db="EMBL/GenBank/DDBJ databases">
        <title>Comparative genomic analysis of Ambrosia Fusariam Clade fungi.</title>
        <authorList>
            <person name="Stajich J.E."/>
            <person name="Carrillo J."/>
            <person name="Kijimoto T."/>
            <person name="Eskalen A."/>
            <person name="O'Donnell K."/>
            <person name="Kasson M."/>
        </authorList>
    </citation>
    <scope>NUCLEOTIDE SEQUENCE [LARGE SCALE GENOMIC DNA]</scope>
    <source>
        <strain evidence="3 4">NRRL62606</strain>
    </source>
</reference>
<proteinExistence type="predicted"/>
<organism evidence="3 4">
    <name type="scientific">Fusarium floridanum</name>
    <dbReference type="NCBI Taxonomy" id="1325733"/>
    <lineage>
        <taxon>Eukaryota</taxon>
        <taxon>Fungi</taxon>
        <taxon>Dikarya</taxon>
        <taxon>Ascomycota</taxon>
        <taxon>Pezizomycotina</taxon>
        <taxon>Sordariomycetes</taxon>
        <taxon>Hypocreomycetidae</taxon>
        <taxon>Hypocreales</taxon>
        <taxon>Nectriaceae</taxon>
        <taxon>Fusarium</taxon>
        <taxon>Fusarium solani species complex</taxon>
    </lineage>
</organism>
<feature type="coiled-coil region" evidence="1">
    <location>
        <begin position="584"/>
        <end position="618"/>
    </location>
</feature>
<feature type="region of interest" description="Disordered" evidence="2">
    <location>
        <begin position="189"/>
        <end position="209"/>
    </location>
</feature>
<evidence type="ECO:0000256" key="2">
    <source>
        <dbReference type="SAM" id="MobiDB-lite"/>
    </source>
</evidence>
<dbReference type="EMBL" id="NKCL01000019">
    <property type="protein sequence ID" value="RSL88915.1"/>
    <property type="molecule type" value="Genomic_DNA"/>
</dbReference>
<name>A0A428SGK3_9HYPO</name>
<feature type="region of interest" description="Disordered" evidence="2">
    <location>
        <begin position="241"/>
        <end position="261"/>
    </location>
</feature>
<sequence>MNSPPTERPPSAETHLPSTHEERVIWLDQAWKGPWFPGDDGVGWIGTDSSLAYYMVRITHAALERGIPLASLWDVQSPHGYLRRAVMKDSTATKNSAVKKDSILTRDSEGPQPYLLTPSIATEVYEIIMASEKIAPDNTSSKHPSDKSDDGDSVEMPPPPLREETTTARFEPLVKTEHEFILKRPMRDLHGPSTKALHVHQEDRYSPLRRSLRKTRATSAGTTGQQSTAEFTTITGTAIQSDPIDKDSRIPRAPEAYMGSPDLSTRLEAFVPDGLLQLPSSPVRSPEHSLLPYVSSPPAEERQDRAPTPTSPMTPSKKRKRDIFSVSSPSERSVRTERRTGPLTVDKIVRQLTCDVQLTDDILELICQAIVVEHGGNNVKVLSPLWFEADEVSSLPQTVRGLDQDLTICFPIHHKLAGHWTMGIARVSSEKVVLTFHDSMQSSQRADAVERRFKAWMEKMGLKQELVFKIKECTQQRDGHSCGAHAAVCLRRDLRNEPCCEPIEIRSEKRAMLETLRNVREISPIHSDTFPVLRELRSRQSVDASIISTSRGNSAMPITIPQEPEDQVIQPEMSLGYLIDGLSLETLQERLKDAEDRLNEAINARDNAQDTLRDLELNQRLIHEMYPRIITFVRLHGINMDEYSDAMMAVPRNTMPEGLDFQRRRNIMGDFLIASEREGVDLALAAIRENQAQVFTDIGSAQLVLDQRNEEITSIEGEVESLQEVCEAKKTLEKYSGADWLAYFQST</sequence>
<evidence type="ECO:0008006" key="5">
    <source>
        <dbReference type="Google" id="ProtNLM"/>
    </source>
</evidence>
<gene>
    <name evidence="3" type="ORF">CEP51_001461</name>
</gene>
<keyword evidence="1" id="KW-0175">Coiled coil</keyword>
<dbReference type="Gene3D" id="3.40.395.10">
    <property type="entry name" value="Adenoviral Proteinase, Chain A"/>
    <property type="match status" value="1"/>
</dbReference>
<dbReference type="SUPFAM" id="SSF54001">
    <property type="entry name" value="Cysteine proteinases"/>
    <property type="match status" value="1"/>
</dbReference>
<protein>
    <recommendedName>
        <fullName evidence="5">Ubiquitin-like protease family profile domain-containing protein</fullName>
    </recommendedName>
</protein>
<evidence type="ECO:0000313" key="3">
    <source>
        <dbReference type="EMBL" id="RSL88915.1"/>
    </source>
</evidence>
<dbReference type="InterPro" id="IPR038765">
    <property type="entry name" value="Papain-like_cys_pep_sf"/>
</dbReference>
<feature type="region of interest" description="Disordered" evidence="2">
    <location>
        <begin position="135"/>
        <end position="169"/>
    </location>
</feature>
<feature type="compositionally biased region" description="Basic and acidic residues" evidence="2">
    <location>
        <begin position="243"/>
        <end position="252"/>
    </location>
</feature>
<dbReference type="Proteomes" id="UP000287972">
    <property type="component" value="Unassembled WGS sequence"/>
</dbReference>
<keyword evidence="4" id="KW-1185">Reference proteome</keyword>
<accession>A0A428SGK3</accession>
<dbReference type="AlphaFoldDB" id="A0A428SGK3"/>
<evidence type="ECO:0000313" key="4">
    <source>
        <dbReference type="Proteomes" id="UP000287972"/>
    </source>
</evidence>